<organism evidence="1">
    <name type="scientific">Klebsiella pneumoniae</name>
    <dbReference type="NCBI Taxonomy" id="573"/>
    <lineage>
        <taxon>Bacteria</taxon>
        <taxon>Pseudomonadati</taxon>
        <taxon>Pseudomonadota</taxon>
        <taxon>Gammaproteobacteria</taxon>
        <taxon>Enterobacterales</taxon>
        <taxon>Enterobacteriaceae</taxon>
        <taxon>Klebsiella/Raoultella group</taxon>
        <taxon>Klebsiella</taxon>
        <taxon>Klebsiella pneumoniae complex</taxon>
    </lineage>
</organism>
<name>H1ZMW6_KLEPN</name>
<dbReference type="AlphaFoldDB" id="H1ZMW6"/>
<protein>
    <submittedName>
        <fullName evidence="1">Uncharacterized protein</fullName>
    </submittedName>
</protein>
<geneLocation type="plasmid" evidence="1">
    <name>pJIE137</name>
</geneLocation>
<evidence type="ECO:0000313" key="1">
    <source>
        <dbReference type="EMBL" id="AEY80241.1"/>
    </source>
</evidence>
<keyword evidence="1" id="KW-0614">Plasmid</keyword>
<dbReference type="EMBL" id="EF219134">
    <property type="protein sequence ID" value="AEY80247.1"/>
    <property type="molecule type" value="Genomic_DNA"/>
</dbReference>
<sequence length="57" mass="6139">MWPWRGGGSGGKDGFAGRGIITAKAVTLFKSSRFALRGFRRVAPPMRSAHLFNCVAS</sequence>
<dbReference type="EMBL" id="EF219134">
    <property type="protein sequence ID" value="AEY80241.1"/>
    <property type="molecule type" value="Genomic_DNA"/>
</dbReference>
<reference evidence="1" key="1">
    <citation type="journal article" date="2012" name="Antimicrob. Agents Chemother.">
        <title>pJIE137 carrying blaCTX-M-62 is closely related to p271A carrying blaNDM-1.</title>
        <authorList>
            <person name="Partridge S.R."/>
            <person name="Paulsen I.T."/>
            <person name="Iredell J.R."/>
        </authorList>
    </citation>
    <scope>NUCLEOTIDE SEQUENCE</scope>
    <source>
        <strain evidence="1">JIE137</strain>
        <plasmid evidence="1">pJIE137</plasmid>
    </source>
</reference>
<proteinExistence type="predicted"/>
<accession>H1ZMW6</accession>